<feature type="domain" description="Fucosyltransferase C-terminal" evidence="13">
    <location>
        <begin position="55"/>
        <end position="232"/>
    </location>
</feature>
<organism evidence="15 16">
    <name type="scientific">Porites lobata</name>
    <dbReference type="NCBI Taxonomy" id="104759"/>
    <lineage>
        <taxon>Eukaryota</taxon>
        <taxon>Metazoa</taxon>
        <taxon>Cnidaria</taxon>
        <taxon>Anthozoa</taxon>
        <taxon>Hexacorallia</taxon>
        <taxon>Scleractinia</taxon>
        <taxon>Fungiina</taxon>
        <taxon>Poritidae</taxon>
        <taxon>Porites</taxon>
    </lineage>
</organism>
<dbReference type="Proteomes" id="UP001159405">
    <property type="component" value="Unassembled WGS sequence"/>
</dbReference>
<name>A0ABN8QQM3_9CNID</name>
<evidence type="ECO:0000256" key="6">
    <source>
        <dbReference type="ARBA" id="ARBA00022692"/>
    </source>
</evidence>
<comment type="subcellular location">
    <subcellularLocation>
        <location evidence="1">Golgi apparatus membrane</location>
        <topology evidence="1">Single-pass type II membrane protein</topology>
    </subcellularLocation>
    <subcellularLocation>
        <location evidence="12">Golgi apparatus</location>
        <location evidence="12">Golgi stack membrane</location>
        <topology evidence="12">Single-pass type II membrane protein</topology>
    </subcellularLocation>
</comment>
<reference evidence="15 16" key="1">
    <citation type="submission" date="2022-05" db="EMBL/GenBank/DDBJ databases">
        <authorList>
            <consortium name="Genoscope - CEA"/>
            <person name="William W."/>
        </authorList>
    </citation>
    <scope>NUCLEOTIDE SEQUENCE [LARGE SCALE GENOMIC DNA]</scope>
</reference>
<comment type="similarity">
    <text evidence="3 12">Belongs to the glycosyltransferase 10 family.</text>
</comment>
<evidence type="ECO:0000256" key="10">
    <source>
        <dbReference type="ARBA" id="ARBA00023136"/>
    </source>
</evidence>
<dbReference type="InterPro" id="IPR001503">
    <property type="entry name" value="Glyco_trans_10"/>
</dbReference>
<evidence type="ECO:0000256" key="2">
    <source>
        <dbReference type="ARBA" id="ARBA00004922"/>
    </source>
</evidence>
<keyword evidence="6 12" id="KW-0812">Transmembrane</keyword>
<dbReference type="Gene3D" id="3.40.50.11660">
    <property type="entry name" value="Glycosyl transferase family 10, C-terminal domain"/>
    <property type="match status" value="1"/>
</dbReference>
<accession>A0ABN8QQM3</accession>
<evidence type="ECO:0000256" key="4">
    <source>
        <dbReference type="ARBA" id="ARBA00022676"/>
    </source>
</evidence>
<feature type="domain" description="Fucosyltransferase N-terminal" evidence="14">
    <location>
        <begin position="1"/>
        <end position="33"/>
    </location>
</feature>
<evidence type="ECO:0000256" key="8">
    <source>
        <dbReference type="ARBA" id="ARBA00022989"/>
    </source>
</evidence>
<evidence type="ECO:0000256" key="3">
    <source>
        <dbReference type="ARBA" id="ARBA00008919"/>
    </source>
</evidence>
<dbReference type="Pfam" id="PF00852">
    <property type="entry name" value="Glyco_transf_10"/>
    <property type="match status" value="1"/>
</dbReference>
<keyword evidence="10" id="KW-0472">Membrane</keyword>
<evidence type="ECO:0000256" key="5">
    <source>
        <dbReference type="ARBA" id="ARBA00022679"/>
    </source>
</evidence>
<evidence type="ECO:0000256" key="7">
    <source>
        <dbReference type="ARBA" id="ARBA00022968"/>
    </source>
</evidence>
<dbReference type="InterPro" id="IPR031481">
    <property type="entry name" value="Glyco_tran_10_N"/>
</dbReference>
<sequence>ESPNATPNPTPFNGLFNLTWTYRSDSDFWSPYGSYVVLSEEEKINKTRNILDYSQGKTELVAWRSSNCLAQPRISLVQELKKYIKVDVFKRCSEMFGQRRGCPGPMSNCLQKKYKFYLSFENALCEDYITEKYWNVLGEDLNVAPVVMGGADYTKLAIPGSYINVLDFKTLKQLADYLHYLDTNNTAYNEYFKWRLKYKVFRRNLDLSSCQICKWYVSKSPLLPKVYHDLADHWVTKGKCNAKNHLVTNMWET</sequence>
<dbReference type="InterPro" id="IPR055270">
    <property type="entry name" value="Glyco_tran_10_C"/>
</dbReference>
<protein>
    <recommendedName>
        <fullName evidence="12">Fucosyltransferase</fullName>
        <ecNumber evidence="12">2.4.1.-</ecNumber>
    </recommendedName>
</protein>
<evidence type="ECO:0000256" key="9">
    <source>
        <dbReference type="ARBA" id="ARBA00023034"/>
    </source>
</evidence>
<keyword evidence="4 12" id="KW-0328">Glycosyltransferase</keyword>
<keyword evidence="5 12" id="KW-0808">Transferase</keyword>
<dbReference type="PANTHER" id="PTHR48438:SF1">
    <property type="entry name" value="ALPHA-(1,3)-FUCOSYLTRANSFERASE C-RELATED"/>
    <property type="match status" value="1"/>
</dbReference>
<dbReference type="SUPFAM" id="SSF53756">
    <property type="entry name" value="UDP-Glycosyltransferase/glycogen phosphorylase"/>
    <property type="match status" value="1"/>
</dbReference>
<keyword evidence="11" id="KW-0325">Glycoprotein</keyword>
<dbReference type="Pfam" id="PF17039">
    <property type="entry name" value="Glyco_tran_10_N"/>
    <property type="match status" value="1"/>
</dbReference>
<comment type="pathway">
    <text evidence="2">Protein modification; protein glycosylation.</text>
</comment>
<evidence type="ECO:0000313" key="16">
    <source>
        <dbReference type="Proteomes" id="UP001159405"/>
    </source>
</evidence>
<feature type="non-terminal residue" evidence="15">
    <location>
        <position position="1"/>
    </location>
</feature>
<evidence type="ECO:0000259" key="13">
    <source>
        <dbReference type="Pfam" id="PF00852"/>
    </source>
</evidence>
<keyword evidence="7" id="KW-0735">Signal-anchor</keyword>
<keyword evidence="16" id="KW-1185">Reference proteome</keyword>
<gene>
    <name evidence="15" type="ORF">PLOB_00009486</name>
</gene>
<keyword evidence="8" id="KW-1133">Transmembrane helix</keyword>
<dbReference type="EMBL" id="CALNXK010000147">
    <property type="protein sequence ID" value="CAH3168939.1"/>
    <property type="molecule type" value="Genomic_DNA"/>
</dbReference>
<dbReference type="InterPro" id="IPR038577">
    <property type="entry name" value="GT10-like_C_sf"/>
</dbReference>
<dbReference type="PANTHER" id="PTHR48438">
    <property type="entry name" value="ALPHA-(1,3)-FUCOSYLTRANSFERASE C-RELATED"/>
    <property type="match status" value="1"/>
</dbReference>
<keyword evidence="9 12" id="KW-0333">Golgi apparatus</keyword>
<evidence type="ECO:0000256" key="12">
    <source>
        <dbReference type="RuleBase" id="RU003832"/>
    </source>
</evidence>
<proteinExistence type="inferred from homology"/>
<evidence type="ECO:0000313" key="15">
    <source>
        <dbReference type="EMBL" id="CAH3168939.1"/>
    </source>
</evidence>
<evidence type="ECO:0000259" key="14">
    <source>
        <dbReference type="Pfam" id="PF17039"/>
    </source>
</evidence>
<evidence type="ECO:0000256" key="1">
    <source>
        <dbReference type="ARBA" id="ARBA00004323"/>
    </source>
</evidence>
<comment type="caution">
    <text evidence="15">The sequence shown here is derived from an EMBL/GenBank/DDBJ whole genome shotgun (WGS) entry which is preliminary data.</text>
</comment>
<evidence type="ECO:0000256" key="11">
    <source>
        <dbReference type="ARBA" id="ARBA00023180"/>
    </source>
</evidence>
<dbReference type="EC" id="2.4.1.-" evidence="12"/>